<dbReference type="InterPro" id="IPR036188">
    <property type="entry name" value="FAD/NAD-bd_sf"/>
</dbReference>
<evidence type="ECO:0000256" key="3">
    <source>
        <dbReference type="ARBA" id="ARBA00022827"/>
    </source>
</evidence>
<dbReference type="GO" id="GO:0050660">
    <property type="term" value="F:flavin adenine dinucleotide binding"/>
    <property type="evidence" value="ECO:0007669"/>
    <property type="project" value="InterPro"/>
</dbReference>
<proteinExistence type="inferred from homology"/>
<comment type="caution">
    <text evidence="6">The sequence shown here is derived from an EMBL/GenBank/DDBJ whole genome shotgun (WGS) entry which is preliminary data.</text>
</comment>
<comment type="similarity">
    <text evidence="1">Belongs to the FMO family.</text>
</comment>
<evidence type="ECO:0000256" key="2">
    <source>
        <dbReference type="ARBA" id="ARBA00022630"/>
    </source>
</evidence>
<dbReference type="Gene3D" id="3.50.50.60">
    <property type="entry name" value="FAD/NAD(P)-binding domain"/>
    <property type="match status" value="2"/>
</dbReference>
<evidence type="ECO:0000313" key="6">
    <source>
        <dbReference type="EMBL" id="KAF7187884.1"/>
    </source>
</evidence>
<keyword evidence="2" id="KW-0285">Flavoprotein</keyword>
<organism evidence="6 7">
    <name type="scientific">Pseudocercospora fuligena</name>
    <dbReference type="NCBI Taxonomy" id="685502"/>
    <lineage>
        <taxon>Eukaryota</taxon>
        <taxon>Fungi</taxon>
        <taxon>Dikarya</taxon>
        <taxon>Ascomycota</taxon>
        <taxon>Pezizomycotina</taxon>
        <taxon>Dothideomycetes</taxon>
        <taxon>Dothideomycetidae</taxon>
        <taxon>Mycosphaerellales</taxon>
        <taxon>Mycosphaerellaceae</taxon>
        <taxon>Pseudocercospora</taxon>
    </lineage>
</organism>
<keyword evidence="3" id="KW-0274">FAD</keyword>
<sequence>MTLSDQSWPTGTPLMPSNRQVKQYLEEYCNQLRQKCKHKKLLRIGYNAAVVEVKKCQKDYSNKWRTKVQVLQSETPAYEYLYSDFVVVAAGNYQTPFYPDYPGLNDWRAIHPKSVSHALDYQNPDDFRDKNALMVGYGASGFDISSKIAQAAKSLVLSTSRPNQALAPGVNLAMPEISHLNASNRTVTFQSVDKPGSDKSGGVYRQIDKIIFCTGYKYNFDFIKTPDGGPLLDQGFMVAEAYEHTIYHPDPTLAFLGLPKGGLSFIIAEAQSALIARVFKGRLPIPSRPQMKSIIDQQKKDWKAKVRKNEVRESSYHDLAGGKDKEYVNRLWKECQDATPPSAPNLGKAPPYWCGCMDAARGQVAAVRLKYKALEGRRFMHSTYASVGGVLPFACPEHGLPLQEVSIGGGLVCCYIGQ</sequence>
<keyword evidence="7" id="KW-1185">Reference proteome</keyword>
<keyword evidence="5" id="KW-0560">Oxidoreductase</keyword>
<dbReference type="Proteomes" id="UP000660729">
    <property type="component" value="Unassembled WGS sequence"/>
</dbReference>
<dbReference type="PRINTS" id="PR00370">
    <property type="entry name" value="FMOXYGENASE"/>
</dbReference>
<evidence type="ECO:0000256" key="1">
    <source>
        <dbReference type="ARBA" id="ARBA00009183"/>
    </source>
</evidence>
<evidence type="ECO:0000256" key="4">
    <source>
        <dbReference type="ARBA" id="ARBA00022857"/>
    </source>
</evidence>
<dbReference type="InterPro" id="IPR050346">
    <property type="entry name" value="FMO-like"/>
</dbReference>
<name>A0A8H6RA53_9PEZI</name>
<keyword evidence="4" id="KW-0521">NADP</keyword>
<dbReference type="SUPFAM" id="SSF51905">
    <property type="entry name" value="FAD/NAD(P)-binding domain"/>
    <property type="match status" value="1"/>
</dbReference>
<dbReference type="AlphaFoldDB" id="A0A8H6RA53"/>
<dbReference type="PANTHER" id="PTHR23023">
    <property type="entry name" value="DIMETHYLANILINE MONOOXYGENASE"/>
    <property type="match status" value="1"/>
</dbReference>
<dbReference type="Pfam" id="PF00743">
    <property type="entry name" value="FMO-like"/>
    <property type="match status" value="2"/>
</dbReference>
<dbReference type="InterPro" id="IPR000960">
    <property type="entry name" value="Flavin_mOase"/>
</dbReference>
<dbReference type="InterPro" id="IPR020946">
    <property type="entry name" value="Flavin_mOase-like"/>
</dbReference>
<protein>
    <submittedName>
        <fullName evidence="6">Flavin-containing monooxygenase ustF2</fullName>
    </submittedName>
</protein>
<gene>
    <name evidence="6" type="ORF">HII31_10784</name>
</gene>
<dbReference type="GO" id="GO:0004499">
    <property type="term" value="F:N,N-dimethylaniline monooxygenase activity"/>
    <property type="evidence" value="ECO:0007669"/>
    <property type="project" value="InterPro"/>
</dbReference>
<accession>A0A8H6RA53</accession>
<dbReference type="GO" id="GO:0050661">
    <property type="term" value="F:NADP binding"/>
    <property type="evidence" value="ECO:0007669"/>
    <property type="project" value="InterPro"/>
</dbReference>
<keyword evidence="6" id="KW-0503">Monooxygenase</keyword>
<dbReference type="EMBL" id="JABCIY010000219">
    <property type="protein sequence ID" value="KAF7187884.1"/>
    <property type="molecule type" value="Genomic_DNA"/>
</dbReference>
<evidence type="ECO:0000256" key="5">
    <source>
        <dbReference type="ARBA" id="ARBA00023002"/>
    </source>
</evidence>
<reference evidence="6" key="1">
    <citation type="submission" date="2020-04" db="EMBL/GenBank/DDBJ databases">
        <title>Draft genome resource of the tomato pathogen Pseudocercospora fuligena.</title>
        <authorList>
            <person name="Zaccaron A."/>
        </authorList>
    </citation>
    <scope>NUCLEOTIDE SEQUENCE</scope>
    <source>
        <strain evidence="6">PF001</strain>
    </source>
</reference>
<dbReference type="OrthoDB" id="66881at2759"/>
<evidence type="ECO:0000313" key="7">
    <source>
        <dbReference type="Proteomes" id="UP000660729"/>
    </source>
</evidence>